<keyword evidence="2" id="KW-0119">Carbohydrate metabolism</keyword>
<dbReference type="InterPro" id="IPR011330">
    <property type="entry name" value="Glyco_hydro/deAcase_b/a-brl"/>
</dbReference>
<dbReference type="Proteomes" id="UP000192569">
    <property type="component" value="Chromosome I"/>
</dbReference>
<dbReference type="Pfam" id="PF03065">
    <property type="entry name" value="Glyco_hydro_57"/>
    <property type="match status" value="1"/>
</dbReference>
<evidence type="ECO:0000313" key="4">
    <source>
        <dbReference type="EMBL" id="SMB97419.1"/>
    </source>
</evidence>
<keyword evidence="4" id="KW-0378">Hydrolase</keyword>
<dbReference type="GO" id="GO:0005975">
    <property type="term" value="P:carbohydrate metabolic process"/>
    <property type="evidence" value="ECO:0007669"/>
    <property type="project" value="InterPro"/>
</dbReference>
<evidence type="ECO:0000256" key="1">
    <source>
        <dbReference type="ARBA" id="ARBA00006821"/>
    </source>
</evidence>
<dbReference type="InterPro" id="IPR052046">
    <property type="entry name" value="GH57_Enzymes"/>
</dbReference>
<evidence type="ECO:0000256" key="2">
    <source>
        <dbReference type="ARBA" id="ARBA00023277"/>
    </source>
</evidence>
<dbReference type="GO" id="GO:0016787">
    <property type="term" value="F:hydrolase activity"/>
    <property type="evidence" value="ECO:0007669"/>
    <property type="project" value="UniProtKB-KW"/>
</dbReference>
<dbReference type="InterPro" id="IPR004300">
    <property type="entry name" value="Glyco_hydro_57_N"/>
</dbReference>
<dbReference type="AlphaFoldDB" id="A0A1W1VVN0"/>
<dbReference type="PANTHER" id="PTHR36306">
    <property type="entry name" value="ALPHA-AMYLASE-RELATED-RELATED"/>
    <property type="match status" value="1"/>
</dbReference>
<reference evidence="4 5" key="1">
    <citation type="submission" date="2017-04" db="EMBL/GenBank/DDBJ databases">
        <authorList>
            <person name="Afonso C.L."/>
            <person name="Miller P.J."/>
            <person name="Scott M.A."/>
            <person name="Spackman E."/>
            <person name="Goraichik I."/>
            <person name="Dimitrov K.M."/>
            <person name="Suarez D.L."/>
            <person name="Swayne D.E."/>
        </authorList>
    </citation>
    <scope>NUCLEOTIDE SEQUENCE [LARGE SCALE GENOMIC DNA]</scope>
    <source>
        <strain evidence="4 5">ToBE</strain>
    </source>
</reference>
<dbReference type="PANTHER" id="PTHR36306:SF1">
    <property type="entry name" value="ALPHA-AMYLASE-RELATED"/>
    <property type="match status" value="1"/>
</dbReference>
<dbReference type="Gene3D" id="3.20.110.20">
    <property type="match status" value="1"/>
</dbReference>
<evidence type="ECO:0000259" key="3">
    <source>
        <dbReference type="Pfam" id="PF03065"/>
    </source>
</evidence>
<evidence type="ECO:0000313" key="5">
    <source>
        <dbReference type="Proteomes" id="UP000192569"/>
    </source>
</evidence>
<keyword evidence="5" id="KW-1185">Reference proteome</keyword>
<dbReference type="STRING" id="698762.SAMN00808754_1847"/>
<name>A0A1W1VVN0_9FIRM</name>
<comment type="similarity">
    <text evidence="1">Belongs to the glycosyl hydrolase 57 family.</text>
</comment>
<accession>A0A1W1VVN0</accession>
<proteinExistence type="inferred from homology"/>
<sequence length="399" mass="44896">MCQVYFIHTFNVNLQFAEMPVDKTFLLVEQGLIPLFDLLQKYKQPANFFFTGYSSLYLQQKYPELVREVQKKIGEGLIELGTYTYAHPVLSLIPYEDVERQIRKGMECDEKVWGIKCQGMLLPEVAWDVCLPKVMAELGLEWVIIYRELIHELAEKRLYPGMVKVKGIADTQTKAVLANRKIGKLLLEYLTGVAPWEKVREEIERFIEEASNALGPDEPPPLLCIKQDAEVLYAASVESSKGQGTCWGDRLTSLEALPRFARYLEFITSHPGIQVTTAKSYIDSFSGVIGEKAFYAENASGHAGFDVWLKGEGRERLNVLTEDARSWIITASLIIRAEQGKGADVRSALELLEGAWEQLLLAENSDGRAFIPHPSRKLFVATAAFKAMKLAQAAIQALK</sequence>
<feature type="domain" description="Glycoside hydrolase family 57 N-terminal" evidence="3">
    <location>
        <begin position="40"/>
        <end position="145"/>
    </location>
</feature>
<gene>
    <name evidence="4" type="ORF">SAMN00808754_1847</name>
</gene>
<protein>
    <submittedName>
        <fullName evidence="4">Glycosyl hydrolase family 57</fullName>
    </submittedName>
</protein>
<dbReference type="EMBL" id="LT838272">
    <property type="protein sequence ID" value="SMB97419.1"/>
    <property type="molecule type" value="Genomic_DNA"/>
</dbReference>
<dbReference type="SUPFAM" id="SSF88713">
    <property type="entry name" value="Glycoside hydrolase/deacetylase"/>
    <property type="match status" value="1"/>
</dbReference>
<organism evidence="4 5">
    <name type="scientific">Thermanaeromonas toyohensis ToBE</name>
    <dbReference type="NCBI Taxonomy" id="698762"/>
    <lineage>
        <taxon>Bacteria</taxon>
        <taxon>Bacillati</taxon>
        <taxon>Bacillota</taxon>
        <taxon>Clostridia</taxon>
        <taxon>Neomoorellales</taxon>
        <taxon>Neomoorellaceae</taxon>
        <taxon>Thermanaeromonas</taxon>
    </lineage>
</organism>